<dbReference type="EMBL" id="NRJG01000086">
    <property type="protein sequence ID" value="RIY37478.1"/>
    <property type="molecule type" value="Genomic_DNA"/>
</dbReference>
<accession>A0A3A1YJV4</accession>
<evidence type="ECO:0000313" key="2">
    <source>
        <dbReference type="Proteomes" id="UP000265916"/>
    </source>
</evidence>
<protein>
    <submittedName>
        <fullName evidence="1">Uncharacterized protein</fullName>
    </submittedName>
</protein>
<keyword evidence="2" id="KW-1185">Reference proteome</keyword>
<evidence type="ECO:0000313" key="1">
    <source>
        <dbReference type="EMBL" id="RIY37478.1"/>
    </source>
</evidence>
<organism evidence="1 2">
    <name type="scientific">Psittacicella hinzii</name>
    <dbReference type="NCBI Taxonomy" id="2028575"/>
    <lineage>
        <taxon>Bacteria</taxon>
        <taxon>Pseudomonadati</taxon>
        <taxon>Pseudomonadota</taxon>
        <taxon>Gammaproteobacteria</taxon>
        <taxon>Pasteurellales</taxon>
        <taxon>Psittacicellaceae</taxon>
        <taxon>Psittacicella</taxon>
    </lineage>
</organism>
<name>A0A3A1YJV4_9GAMM</name>
<gene>
    <name evidence="1" type="ORF">CKF58_04980</name>
</gene>
<reference evidence="1 2" key="1">
    <citation type="submission" date="2017-08" db="EMBL/GenBank/DDBJ databases">
        <title>Reclassification of Bisgaard taxon 37 and 44.</title>
        <authorList>
            <person name="Christensen H."/>
        </authorList>
    </citation>
    <scope>NUCLEOTIDE SEQUENCE [LARGE SCALE GENOMIC DNA]</scope>
    <source>
        <strain evidence="1 2">111</strain>
    </source>
</reference>
<sequence>MFDNNKIKPLFIRYSYIENSRADQYKDKYLSDASFESSVFNNNALFLTPNEELSKCTSYGYLNEEDKTS</sequence>
<proteinExistence type="predicted"/>
<comment type="caution">
    <text evidence="1">The sequence shown here is derived from an EMBL/GenBank/DDBJ whole genome shotgun (WGS) entry which is preliminary data.</text>
</comment>
<dbReference type="AlphaFoldDB" id="A0A3A1YJV4"/>
<dbReference type="Proteomes" id="UP000265916">
    <property type="component" value="Unassembled WGS sequence"/>
</dbReference>